<dbReference type="Pfam" id="PF00692">
    <property type="entry name" value="dUTPase"/>
    <property type="match status" value="1"/>
</dbReference>
<dbReference type="SUPFAM" id="SSF51283">
    <property type="entry name" value="dUTPase-like"/>
    <property type="match status" value="1"/>
</dbReference>
<name>A0A914V2S4_9BILA</name>
<dbReference type="Gene3D" id="2.70.40.10">
    <property type="match status" value="1"/>
</dbReference>
<dbReference type="Proteomes" id="UP000887566">
    <property type="component" value="Unplaced"/>
</dbReference>
<dbReference type="AlphaFoldDB" id="A0A914V2S4"/>
<dbReference type="WBParaSite" id="PSAMB.scaffold1479size30973.g13442.t1">
    <property type="protein sequence ID" value="PSAMB.scaffold1479size30973.g13442.t1"/>
    <property type="gene ID" value="PSAMB.scaffold1479size30973.g13442"/>
</dbReference>
<feature type="domain" description="dUTPase-like" evidence="1">
    <location>
        <begin position="2"/>
        <end position="39"/>
    </location>
</feature>
<protein>
    <submittedName>
        <fullName evidence="3">dUTPase-like domain-containing protein</fullName>
    </submittedName>
</protein>
<dbReference type="InterPro" id="IPR029054">
    <property type="entry name" value="dUTPase-like"/>
</dbReference>
<accession>A0A914V2S4</accession>
<organism evidence="2 3">
    <name type="scientific">Plectus sambesii</name>
    <dbReference type="NCBI Taxonomy" id="2011161"/>
    <lineage>
        <taxon>Eukaryota</taxon>
        <taxon>Metazoa</taxon>
        <taxon>Ecdysozoa</taxon>
        <taxon>Nematoda</taxon>
        <taxon>Chromadorea</taxon>
        <taxon>Plectida</taxon>
        <taxon>Plectina</taxon>
        <taxon>Plectoidea</taxon>
        <taxon>Plectidae</taxon>
        <taxon>Plectus</taxon>
    </lineage>
</organism>
<dbReference type="InterPro" id="IPR036157">
    <property type="entry name" value="dUTPase-like_sf"/>
</dbReference>
<sequence length="210" mass="22516">LQVKRGERIAQLICERVCLPDLLECTSLDETERGEGGFGTIKHLAPTSAIHCPYDSRADKRGEQAAIALRRAAPHCVRPRNCCSLLFADASVGGVGSAALPLAALVAPNPPHIGSSVSADPPDQTWIPAPSYRVLVDSDLQLSTDSRRRSLIVDHSRVDSRFVFAHPTLALKSGRRKIVTGEKVLGGERRLTASSSVHAVSGHLANIAKY</sequence>
<evidence type="ECO:0000313" key="3">
    <source>
        <dbReference type="WBParaSite" id="PSAMB.scaffold1479size30973.g13442.t1"/>
    </source>
</evidence>
<reference evidence="3" key="1">
    <citation type="submission" date="2022-11" db="UniProtKB">
        <authorList>
            <consortium name="WormBaseParasite"/>
        </authorList>
    </citation>
    <scope>IDENTIFICATION</scope>
</reference>
<evidence type="ECO:0000259" key="1">
    <source>
        <dbReference type="Pfam" id="PF00692"/>
    </source>
</evidence>
<keyword evidence="2" id="KW-1185">Reference proteome</keyword>
<evidence type="ECO:0000313" key="2">
    <source>
        <dbReference type="Proteomes" id="UP000887566"/>
    </source>
</evidence>
<proteinExistence type="predicted"/>